<protein>
    <recommendedName>
        <fullName evidence="3">Peptidase S1 domain-containing protein</fullName>
    </recommendedName>
</protein>
<keyword evidence="2" id="KW-1185">Reference proteome</keyword>
<proteinExistence type="predicted"/>
<organism evidence="1 2">
    <name type="scientific">Acrasis kona</name>
    <dbReference type="NCBI Taxonomy" id="1008807"/>
    <lineage>
        <taxon>Eukaryota</taxon>
        <taxon>Discoba</taxon>
        <taxon>Heterolobosea</taxon>
        <taxon>Tetramitia</taxon>
        <taxon>Eutetramitia</taxon>
        <taxon>Acrasidae</taxon>
        <taxon>Acrasis</taxon>
    </lineage>
</organism>
<dbReference type="EMBL" id="JAOPGA020000734">
    <property type="protein sequence ID" value="KAL0481167.1"/>
    <property type="molecule type" value="Genomic_DNA"/>
</dbReference>
<dbReference type="SUPFAM" id="SSF50494">
    <property type="entry name" value="Trypsin-like serine proteases"/>
    <property type="match status" value="1"/>
</dbReference>
<evidence type="ECO:0000313" key="2">
    <source>
        <dbReference type="Proteomes" id="UP001431209"/>
    </source>
</evidence>
<dbReference type="Gene3D" id="2.40.10.10">
    <property type="entry name" value="Trypsin-like serine proteases"/>
    <property type="match status" value="1"/>
</dbReference>
<gene>
    <name evidence="1" type="ORF">AKO1_012607</name>
</gene>
<comment type="caution">
    <text evidence="1">The sequence shown here is derived from an EMBL/GenBank/DDBJ whole genome shotgun (WGS) entry which is preliminary data.</text>
</comment>
<dbReference type="InterPro" id="IPR043504">
    <property type="entry name" value="Peptidase_S1_PA_chymotrypsin"/>
</dbReference>
<dbReference type="AlphaFoldDB" id="A0AAW2YVQ3"/>
<feature type="non-terminal residue" evidence="1">
    <location>
        <position position="103"/>
    </location>
</feature>
<evidence type="ECO:0000313" key="1">
    <source>
        <dbReference type="EMBL" id="KAL0481167.1"/>
    </source>
</evidence>
<dbReference type="InterPro" id="IPR009003">
    <property type="entry name" value="Peptidase_S1_PA"/>
</dbReference>
<evidence type="ECO:0008006" key="3">
    <source>
        <dbReference type="Google" id="ProtNLM"/>
    </source>
</evidence>
<reference evidence="1 2" key="1">
    <citation type="submission" date="2024-03" db="EMBL/GenBank/DDBJ databases">
        <title>The Acrasis kona genome and developmental transcriptomes reveal deep origins of eukaryotic multicellular pathways.</title>
        <authorList>
            <person name="Sheikh S."/>
            <person name="Fu C.-J."/>
            <person name="Brown M.W."/>
            <person name="Baldauf S.L."/>
        </authorList>
    </citation>
    <scope>NUCLEOTIDE SEQUENCE [LARGE SCALE GENOMIC DNA]</scope>
    <source>
        <strain evidence="1 2">ATCC MYA-3509</strain>
    </source>
</reference>
<name>A0AAW2YVQ3_9EUKA</name>
<dbReference type="Proteomes" id="UP001431209">
    <property type="component" value="Unassembled WGS sequence"/>
</dbReference>
<sequence length="103" mass="10653">MCAYNKNTSPCSGDSGAPVVIKPKNHSRYVAVGLDSYGASSTCGEDTTGTVLSMLSSMTSFIAEQTTLAPPTFVTVTYTTSTKDASANNSSVVYQTPSPVTVV</sequence>
<accession>A0AAW2YVQ3</accession>